<comment type="similarity">
    <text evidence="1">Belongs to the DENND6 family.</text>
</comment>
<reference evidence="4" key="1">
    <citation type="submission" date="2022-10" db="EMBL/GenBank/DDBJ databases">
        <title>Genome assembly of Pristionchus species.</title>
        <authorList>
            <person name="Yoshida K."/>
            <person name="Sommer R.J."/>
        </authorList>
    </citation>
    <scope>NUCLEOTIDE SEQUENCE [LARGE SCALE GENOMIC DNA]</scope>
    <source>
        <strain evidence="4">RS5460</strain>
    </source>
</reference>
<evidence type="ECO:0000313" key="3">
    <source>
        <dbReference type="EMBL" id="GMR48154.1"/>
    </source>
</evidence>
<sequence length="572" mass="65438">VISFEGISLVHWMSSSSSSSNDLAPWSRFNQWIHSICVVTFDLELGQALEIIYPGDAILSAPEKANICYLAFPDSNNAHKRDTKYHFRIRRSQSDVTSYQRSLITNSPSNLPIHVQFLYGFVHFRQERDSSLPRGYYQKSVVLVSIIPFFHLYSTIIEKIALGYFEMGEPAIEAACHDIDQWGPPVPGQSYQLPLMGTVIQCRLPSSCDIPFTQFDDIRLNTSDGIINIKSIYEPDIYKNLQWMVKHIQLLWELVLIGEPLLVMAPSPTRVASIVQSLVALISPLRYASDFRPYFTIHDSEFREYTGRSKHTARVMLGVTNPFFVKALDHWPHILKVSDTNDTESNDKPSEKTRKHWDGRTLDAKDGLFTQYKPYLQRDEGLIKKLSKDGPSEMHSSVLQRHLLELTQSFMIPLERYLSSLMPLRKEMSPFKSIPSVRPFVLDNLVQSVEEAGPSLTCVIKGDWTGLYRRFIQSPSFAEWLSSRMCSMNHQITSAYVDSLCDSTLDKETLALRHHVEIVDLVLRIRQRVVEMEDSSGKRKALISQIRNILESVDEDLRCVLESNCSLRDIIA</sequence>
<dbReference type="GO" id="GO:0005085">
    <property type="term" value="F:guanyl-nucleotide exchange factor activity"/>
    <property type="evidence" value="ECO:0007669"/>
    <property type="project" value="InterPro"/>
</dbReference>
<name>A0AAN5CPE4_9BILA</name>
<evidence type="ECO:0000259" key="2">
    <source>
        <dbReference type="PROSITE" id="PS50211"/>
    </source>
</evidence>
<evidence type="ECO:0000313" key="4">
    <source>
        <dbReference type="Proteomes" id="UP001328107"/>
    </source>
</evidence>
<dbReference type="EMBL" id="BTRK01000004">
    <property type="protein sequence ID" value="GMR48154.1"/>
    <property type="molecule type" value="Genomic_DNA"/>
</dbReference>
<feature type="domain" description="UDENN" evidence="2">
    <location>
        <begin position="34"/>
        <end position="491"/>
    </location>
</feature>
<organism evidence="3 4">
    <name type="scientific">Pristionchus mayeri</name>
    <dbReference type="NCBI Taxonomy" id="1317129"/>
    <lineage>
        <taxon>Eukaryota</taxon>
        <taxon>Metazoa</taxon>
        <taxon>Ecdysozoa</taxon>
        <taxon>Nematoda</taxon>
        <taxon>Chromadorea</taxon>
        <taxon>Rhabditida</taxon>
        <taxon>Rhabditina</taxon>
        <taxon>Diplogasteromorpha</taxon>
        <taxon>Diplogasteroidea</taxon>
        <taxon>Neodiplogasteridae</taxon>
        <taxon>Pristionchus</taxon>
    </lineage>
</organism>
<dbReference type="PANTHER" id="PTHR13677">
    <property type="entry name" value="LD41638P"/>
    <property type="match status" value="1"/>
</dbReference>
<accession>A0AAN5CPE4</accession>
<proteinExistence type="inferred from homology"/>
<keyword evidence="4" id="KW-1185">Reference proteome</keyword>
<feature type="non-terminal residue" evidence="3">
    <location>
        <position position="1"/>
    </location>
</feature>
<dbReference type="PROSITE" id="PS50211">
    <property type="entry name" value="DENN"/>
    <property type="match status" value="1"/>
</dbReference>
<dbReference type="GO" id="GO:0055037">
    <property type="term" value="C:recycling endosome"/>
    <property type="evidence" value="ECO:0007669"/>
    <property type="project" value="TreeGrafter"/>
</dbReference>
<protein>
    <recommendedName>
        <fullName evidence="2">UDENN domain-containing protein</fullName>
    </recommendedName>
</protein>
<gene>
    <name evidence="3" type="ORF">PMAYCL1PPCAC_18349</name>
</gene>
<comment type="caution">
    <text evidence="3">The sequence shown here is derived from an EMBL/GenBank/DDBJ whole genome shotgun (WGS) entry which is preliminary data.</text>
</comment>
<dbReference type="InterPro" id="IPR037516">
    <property type="entry name" value="Tripartite_DENN"/>
</dbReference>
<dbReference type="PANTHER" id="PTHR13677:SF0">
    <property type="entry name" value="LD41638P"/>
    <property type="match status" value="1"/>
</dbReference>
<dbReference type="InterPro" id="IPR024224">
    <property type="entry name" value="DENND6"/>
</dbReference>
<dbReference type="Proteomes" id="UP001328107">
    <property type="component" value="Unassembled WGS sequence"/>
</dbReference>
<dbReference type="AlphaFoldDB" id="A0AAN5CPE4"/>
<evidence type="ECO:0000256" key="1">
    <source>
        <dbReference type="ARBA" id="ARBA00007159"/>
    </source>
</evidence>